<dbReference type="PANTHER" id="PTHR21569:SF16">
    <property type="entry name" value="RIBOSOMAL PROTEIN S16"/>
    <property type="match status" value="1"/>
</dbReference>
<evidence type="ECO:0000256" key="4">
    <source>
        <dbReference type="HAMAP-Rule" id="MF_00532"/>
    </source>
</evidence>
<evidence type="ECO:0000313" key="8">
    <source>
        <dbReference type="Proteomes" id="UP000619545"/>
    </source>
</evidence>
<dbReference type="Gene3D" id="3.30.230.10">
    <property type="match status" value="1"/>
</dbReference>
<comment type="caution">
    <text evidence="7">The sequence shown here is derived from an EMBL/GenBank/DDBJ whole genome shotgun (WGS) entry which is preliminary data.</text>
</comment>
<dbReference type="InterPro" id="IPR019958">
    <property type="entry name" value="Ribosomal_uS9_archaeal"/>
</dbReference>
<dbReference type="PANTHER" id="PTHR21569">
    <property type="entry name" value="RIBOSOMAL PROTEIN S9"/>
    <property type="match status" value="1"/>
</dbReference>
<keyword evidence="2 4" id="KW-0689">Ribosomal protein</keyword>
<dbReference type="EMBL" id="DUJS01000004">
    <property type="protein sequence ID" value="HII70946.1"/>
    <property type="molecule type" value="Genomic_DNA"/>
</dbReference>
<dbReference type="GeneID" id="1478072"/>
<comment type="similarity">
    <text evidence="1 4 5">Belongs to the universal ribosomal protein uS9 family.</text>
</comment>
<dbReference type="GO" id="GO:0003723">
    <property type="term" value="F:RNA binding"/>
    <property type="evidence" value="ECO:0007669"/>
    <property type="project" value="TreeGrafter"/>
</dbReference>
<keyword evidence="3 4" id="KW-0687">Ribonucleoprotein</keyword>
<dbReference type="OMA" id="WPIEMAR"/>
<accession>A0A832TBA3</accession>
<dbReference type="InterPro" id="IPR000754">
    <property type="entry name" value="Ribosomal_uS9"/>
</dbReference>
<dbReference type="GO" id="GO:0000462">
    <property type="term" value="P:maturation of SSU-rRNA from tricistronic rRNA transcript (SSU-rRNA, 5.8S rRNA, LSU-rRNA)"/>
    <property type="evidence" value="ECO:0007669"/>
    <property type="project" value="TreeGrafter"/>
</dbReference>
<evidence type="ECO:0000313" key="7">
    <source>
        <dbReference type="EMBL" id="HII70946.1"/>
    </source>
</evidence>
<dbReference type="PROSITE" id="PS00360">
    <property type="entry name" value="RIBOSOMAL_S9"/>
    <property type="match status" value="1"/>
</dbReference>
<evidence type="ECO:0000256" key="1">
    <source>
        <dbReference type="ARBA" id="ARBA00005251"/>
    </source>
</evidence>
<dbReference type="GO" id="GO:0006412">
    <property type="term" value="P:translation"/>
    <property type="evidence" value="ECO:0007669"/>
    <property type="project" value="UniProtKB-UniRule"/>
</dbReference>
<evidence type="ECO:0000256" key="5">
    <source>
        <dbReference type="RuleBase" id="RU003815"/>
    </source>
</evidence>
<dbReference type="InterPro" id="IPR020568">
    <property type="entry name" value="Ribosomal_Su5_D2-typ_SF"/>
</dbReference>
<name>A0A832TBA3_9EURY</name>
<dbReference type="AlphaFoldDB" id="A0A832TBA3"/>
<feature type="region of interest" description="Disordered" evidence="6">
    <location>
        <begin position="109"/>
        <end position="134"/>
    </location>
</feature>
<sequence length="134" mass="15114">MGRVVQTTGKRKTAIARAVIREGEGRVRVNKRPVNIIEPEMARMKIMEPLIIAGEDIVSQVDIDVKVQGGGWMSQAEAARIAIARGLVEWTGDPDLRDAYMAYDRHMLKGDPRRKEPKKFGGRGARARRQKSYR</sequence>
<feature type="compositionally biased region" description="Basic residues" evidence="6">
    <location>
        <begin position="115"/>
        <end position="134"/>
    </location>
</feature>
<dbReference type="NCBIfam" id="TIGR03627">
    <property type="entry name" value="uS9_arch"/>
    <property type="match status" value="1"/>
</dbReference>
<dbReference type="InterPro" id="IPR014721">
    <property type="entry name" value="Ribsml_uS5_D2-typ_fold_subgr"/>
</dbReference>
<dbReference type="SMR" id="A0A832TBA3"/>
<proteinExistence type="inferred from homology"/>
<dbReference type="Proteomes" id="UP000619545">
    <property type="component" value="Unassembled WGS sequence"/>
</dbReference>
<dbReference type="Pfam" id="PF00380">
    <property type="entry name" value="Ribosomal_S9"/>
    <property type="match status" value="1"/>
</dbReference>
<dbReference type="RefSeq" id="WP_011019845.1">
    <property type="nucleotide sequence ID" value="NZ_DUJS01000004.1"/>
</dbReference>
<dbReference type="NCBIfam" id="NF001749">
    <property type="entry name" value="PRK00474.1"/>
    <property type="match status" value="1"/>
</dbReference>
<dbReference type="InterPro" id="IPR020574">
    <property type="entry name" value="Ribosomal_uS9_CS"/>
</dbReference>
<dbReference type="GO" id="GO:0022627">
    <property type="term" value="C:cytosolic small ribosomal subunit"/>
    <property type="evidence" value="ECO:0007669"/>
    <property type="project" value="UniProtKB-UniRule"/>
</dbReference>
<organism evidence="7 8">
    <name type="scientific">Methanopyrus kandleri</name>
    <dbReference type="NCBI Taxonomy" id="2320"/>
    <lineage>
        <taxon>Archaea</taxon>
        <taxon>Methanobacteriati</taxon>
        <taxon>Methanobacteriota</taxon>
        <taxon>Methanomada group</taxon>
        <taxon>Methanopyri</taxon>
        <taxon>Methanopyrales</taxon>
        <taxon>Methanopyraceae</taxon>
        <taxon>Methanopyrus</taxon>
    </lineage>
</organism>
<dbReference type="GO" id="GO:0003735">
    <property type="term" value="F:structural constituent of ribosome"/>
    <property type="evidence" value="ECO:0007669"/>
    <property type="project" value="UniProtKB-UniRule"/>
</dbReference>
<dbReference type="SUPFAM" id="SSF54211">
    <property type="entry name" value="Ribosomal protein S5 domain 2-like"/>
    <property type="match status" value="1"/>
</dbReference>
<dbReference type="FunFam" id="3.30.230.10:FF:000051">
    <property type="entry name" value="30S ribosomal protein S9"/>
    <property type="match status" value="1"/>
</dbReference>
<protein>
    <recommendedName>
        <fullName evidence="4">Small ribosomal subunit protein uS9</fullName>
    </recommendedName>
</protein>
<evidence type="ECO:0000256" key="3">
    <source>
        <dbReference type="ARBA" id="ARBA00023274"/>
    </source>
</evidence>
<reference evidence="7" key="1">
    <citation type="journal article" date="2020" name="bioRxiv">
        <title>A rank-normalized archaeal taxonomy based on genome phylogeny resolves widespread incomplete and uneven classifications.</title>
        <authorList>
            <person name="Rinke C."/>
            <person name="Chuvochina M."/>
            <person name="Mussig A.J."/>
            <person name="Chaumeil P.-A."/>
            <person name="Waite D.W."/>
            <person name="Whitman W.B."/>
            <person name="Parks D.H."/>
            <person name="Hugenholtz P."/>
        </authorList>
    </citation>
    <scope>NUCLEOTIDE SEQUENCE</scope>
    <source>
        <strain evidence="7">UBA8853</strain>
    </source>
</reference>
<evidence type="ECO:0000256" key="2">
    <source>
        <dbReference type="ARBA" id="ARBA00022980"/>
    </source>
</evidence>
<gene>
    <name evidence="4" type="primary">rps9</name>
    <name evidence="7" type="ORF">HA336_06930</name>
</gene>
<evidence type="ECO:0000256" key="6">
    <source>
        <dbReference type="SAM" id="MobiDB-lite"/>
    </source>
</evidence>
<dbReference type="HAMAP" id="MF_00532_A">
    <property type="entry name" value="Ribosomal_uS9_A"/>
    <property type="match status" value="1"/>
</dbReference>